<reference evidence="2 5" key="2">
    <citation type="submission" date="2019-04" db="EMBL/GenBank/DDBJ databases">
        <title>Step-wise assembly of the neonatal virome modulated by breast feeding.</title>
        <authorList>
            <person name="Liang G."/>
            <person name="Bushman F."/>
        </authorList>
    </citation>
    <scope>NUCLEOTIDE SEQUENCE [LARGE SCALE GENOMIC DNA]</scope>
    <source>
        <strain evidence="2 5">E3404</strain>
    </source>
</reference>
<evidence type="ECO:0000313" key="3">
    <source>
        <dbReference type="EMBL" id="STD83564.1"/>
    </source>
</evidence>
<dbReference type="Gene3D" id="2.20.25.10">
    <property type="match status" value="1"/>
</dbReference>
<dbReference type="EMBL" id="WVTI01000024">
    <property type="protein sequence ID" value="MXS27476.1"/>
    <property type="molecule type" value="Genomic_DNA"/>
</dbReference>
<proteinExistence type="inferred from homology"/>
<dbReference type="InterPro" id="IPR019953">
    <property type="entry name" value="OHR"/>
</dbReference>
<dbReference type="GeneID" id="93222781"/>
<name>A0A376H328_ENTGA</name>
<comment type="similarity">
    <text evidence="1">Belongs to the OsmC/Ohr family.</text>
</comment>
<evidence type="ECO:0000256" key="1">
    <source>
        <dbReference type="ARBA" id="ARBA00007378"/>
    </source>
</evidence>
<dbReference type="EMBL" id="UFYW01000001">
    <property type="protein sequence ID" value="STD83564.1"/>
    <property type="molecule type" value="Genomic_DNA"/>
</dbReference>
<dbReference type="InterPro" id="IPR036102">
    <property type="entry name" value="OsmC/Ohrsf"/>
</dbReference>
<dbReference type="GO" id="GO:0006979">
    <property type="term" value="P:response to oxidative stress"/>
    <property type="evidence" value="ECO:0007669"/>
    <property type="project" value="InterPro"/>
</dbReference>
<dbReference type="Gene3D" id="3.30.300.20">
    <property type="match status" value="1"/>
</dbReference>
<dbReference type="OrthoDB" id="9797508at2"/>
<gene>
    <name evidence="2" type="ORF">GTI89_15575</name>
    <name evidence="3" type="ORF">NCTC12360_02031</name>
</gene>
<dbReference type="InterPro" id="IPR003718">
    <property type="entry name" value="OsmC/Ohr_fam"/>
</dbReference>
<evidence type="ECO:0000313" key="5">
    <source>
        <dbReference type="Proteomes" id="UP000439965"/>
    </source>
</evidence>
<dbReference type="Proteomes" id="UP000254807">
    <property type="component" value="Unassembled WGS sequence"/>
</dbReference>
<dbReference type="Pfam" id="PF02566">
    <property type="entry name" value="OsmC"/>
    <property type="match status" value="1"/>
</dbReference>
<dbReference type="PANTHER" id="PTHR33797:SF2">
    <property type="entry name" value="ORGANIC HYDROPEROXIDE RESISTANCE PROTEIN-LIKE"/>
    <property type="match status" value="1"/>
</dbReference>
<keyword evidence="4" id="KW-1185">Reference proteome</keyword>
<dbReference type="AlphaFoldDB" id="A0A376H328"/>
<accession>A0A376H328</accession>
<reference evidence="3 4" key="1">
    <citation type="submission" date="2018-06" db="EMBL/GenBank/DDBJ databases">
        <authorList>
            <consortium name="Pathogen Informatics"/>
            <person name="Doyle S."/>
        </authorList>
    </citation>
    <scope>NUCLEOTIDE SEQUENCE [LARGE SCALE GENOMIC DNA]</scope>
    <source>
        <strain evidence="3 4">NCTC12360</strain>
    </source>
</reference>
<evidence type="ECO:0000313" key="2">
    <source>
        <dbReference type="EMBL" id="MXS27476.1"/>
    </source>
</evidence>
<dbReference type="PANTHER" id="PTHR33797">
    <property type="entry name" value="ORGANIC HYDROPEROXIDE RESISTANCE PROTEIN-LIKE"/>
    <property type="match status" value="1"/>
</dbReference>
<dbReference type="InterPro" id="IPR015946">
    <property type="entry name" value="KH_dom-like_a/b"/>
</dbReference>
<protein>
    <submittedName>
        <fullName evidence="2">Ohr family peroxiredoxin</fullName>
    </submittedName>
    <submittedName>
        <fullName evidence="3">Peroxiredoxin, Ohr family protein</fullName>
    </submittedName>
</protein>
<dbReference type="NCBIfam" id="TIGR03561">
    <property type="entry name" value="organ_hyd_perox"/>
    <property type="match status" value="1"/>
</dbReference>
<evidence type="ECO:0000313" key="4">
    <source>
        <dbReference type="Proteomes" id="UP000254807"/>
    </source>
</evidence>
<sequence>MSDYKKIYETTATNTGGRDGVSYLNDGSFEVKISTPKEMGGSGSGVNPEQLFALGYSACFHGALEIVKGQRKIHQSSQVTHTVKLYKKPDDVDFKLSVEIQVAIQDLDLEEVQKIAEEAHKVCPYSKAVKDSIEVSVRAVLYDADKEK</sequence>
<organism evidence="3 4">
    <name type="scientific">Enterococcus gallinarum</name>
    <dbReference type="NCBI Taxonomy" id="1353"/>
    <lineage>
        <taxon>Bacteria</taxon>
        <taxon>Bacillati</taxon>
        <taxon>Bacillota</taxon>
        <taxon>Bacilli</taxon>
        <taxon>Lactobacillales</taxon>
        <taxon>Enterococcaceae</taxon>
        <taxon>Enterococcus</taxon>
    </lineage>
</organism>
<dbReference type="RefSeq" id="WP_003128928.1">
    <property type="nucleotide sequence ID" value="NZ_BTSN01000020.1"/>
</dbReference>
<dbReference type="SUPFAM" id="SSF82784">
    <property type="entry name" value="OsmC-like"/>
    <property type="match status" value="1"/>
</dbReference>
<dbReference type="Proteomes" id="UP000439965">
    <property type="component" value="Unassembled WGS sequence"/>
</dbReference>